<keyword evidence="3" id="KW-0804">Transcription</keyword>
<keyword evidence="2" id="KW-0238">DNA-binding</keyword>
<evidence type="ECO:0000256" key="2">
    <source>
        <dbReference type="ARBA" id="ARBA00023125"/>
    </source>
</evidence>
<dbReference type="AlphaFoldDB" id="A0A1E8FDC0"/>
<evidence type="ECO:0000313" key="6">
    <source>
        <dbReference type="EMBL" id="OFI33756.1"/>
    </source>
</evidence>
<sequence>MDFMIQLSGIQLLDLFFRFAAAGQLLIMAVFMFASARIRFARGKAALVVCLAAYVLLTAPIQDAAFGWFRPPLLLLTDLTSYALLLLYWQAVHGVNLWHKLIAPAKFLAIGWFAWLSVFFLGLKGHGPFHDIHHVITFLIILVILADAAMGYRDDLVEKRRSTRALTITVLLSDMLFLTLLEVTDSGLRDHWLFSFCNAALLFLLAAAAFFMLIKQERQLALTSSTVGDKQNPLVQSKPTDNVAQTTLSPAVNELKTVMAAGLYTQNDLNIGKLAKALKLPEHQLRGLINQELGFDNFSHFVSSYRLDAVCEKLQDPALRQIPILTLALESGFNSVASFNRIFKRAKGVTPSDYRAQFQN</sequence>
<feature type="transmembrane region" description="Helical" evidence="4">
    <location>
        <begin position="132"/>
        <end position="152"/>
    </location>
</feature>
<dbReference type="InterPro" id="IPR009057">
    <property type="entry name" value="Homeodomain-like_sf"/>
</dbReference>
<dbReference type="Gene3D" id="1.10.10.60">
    <property type="entry name" value="Homeodomain-like"/>
    <property type="match status" value="1"/>
</dbReference>
<evidence type="ECO:0000256" key="3">
    <source>
        <dbReference type="ARBA" id="ARBA00023163"/>
    </source>
</evidence>
<protein>
    <recommendedName>
        <fullName evidence="5">HTH araC/xylS-type domain-containing protein</fullName>
    </recommendedName>
</protein>
<dbReference type="InterPro" id="IPR020449">
    <property type="entry name" value="Tscrpt_reg_AraC-type_HTH"/>
</dbReference>
<dbReference type="PANTHER" id="PTHR43280">
    <property type="entry name" value="ARAC-FAMILY TRANSCRIPTIONAL REGULATOR"/>
    <property type="match status" value="1"/>
</dbReference>
<dbReference type="SUPFAM" id="SSF46689">
    <property type="entry name" value="Homeodomain-like"/>
    <property type="match status" value="1"/>
</dbReference>
<dbReference type="OrthoDB" id="345413at2"/>
<feature type="transmembrane region" description="Helical" evidence="4">
    <location>
        <begin position="193"/>
        <end position="214"/>
    </location>
</feature>
<evidence type="ECO:0000259" key="5">
    <source>
        <dbReference type="PROSITE" id="PS01124"/>
    </source>
</evidence>
<dbReference type="Pfam" id="PF12833">
    <property type="entry name" value="HTH_18"/>
    <property type="match status" value="1"/>
</dbReference>
<dbReference type="PROSITE" id="PS01124">
    <property type="entry name" value="HTH_ARAC_FAMILY_2"/>
    <property type="match status" value="1"/>
</dbReference>
<evidence type="ECO:0000256" key="1">
    <source>
        <dbReference type="ARBA" id="ARBA00023015"/>
    </source>
</evidence>
<name>A0A1E8FDC0_9ALTE</name>
<proteinExistence type="predicted"/>
<evidence type="ECO:0000313" key="7">
    <source>
        <dbReference type="Proteomes" id="UP000176037"/>
    </source>
</evidence>
<dbReference type="SMART" id="SM00342">
    <property type="entry name" value="HTH_ARAC"/>
    <property type="match status" value="1"/>
</dbReference>
<feature type="domain" description="HTH araC/xylS-type" evidence="5">
    <location>
        <begin position="253"/>
        <end position="357"/>
    </location>
</feature>
<feature type="transmembrane region" description="Helical" evidence="4">
    <location>
        <begin position="101"/>
        <end position="120"/>
    </location>
</feature>
<keyword evidence="1" id="KW-0805">Transcription regulation</keyword>
<dbReference type="STRING" id="1856405.BFC17_19465"/>
<gene>
    <name evidence="6" type="ORF">BFC17_19465</name>
</gene>
<dbReference type="InterPro" id="IPR018062">
    <property type="entry name" value="HTH_AraC-typ_CS"/>
</dbReference>
<dbReference type="PANTHER" id="PTHR43280:SF29">
    <property type="entry name" value="ARAC-FAMILY TRANSCRIPTIONAL REGULATOR"/>
    <property type="match status" value="1"/>
</dbReference>
<feature type="transmembrane region" description="Helical" evidence="4">
    <location>
        <begin position="68"/>
        <end position="89"/>
    </location>
</feature>
<keyword evidence="4" id="KW-0812">Transmembrane</keyword>
<dbReference type="Proteomes" id="UP000176037">
    <property type="component" value="Unassembled WGS sequence"/>
</dbReference>
<feature type="transmembrane region" description="Helical" evidence="4">
    <location>
        <begin position="164"/>
        <end position="181"/>
    </location>
</feature>
<dbReference type="PROSITE" id="PS00041">
    <property type="entry name" value="HTH_ARAC_FAMILY_1"/>
    <property type="match status" value="1"/>
</dbReference>
<dbReference type="PRINTS" id="PR00032">
    <property type="entry name" value="HTHARAC"/>
</dbReference>
<dbReference type="RefSeq" id="WP_070176683.1">
    <property type="nucleotide sequence ID" value="NZ_BMJR01000003.1"/>
</dbReference>
<organism evidence="6 7">
    <name type="scientific">Alteromonas lipolytica</name>
    <dbReference type="NCBI Taxonomy" id="1856405"/>
    <lineage>
        <taxon>Bacteria</taxon>
        <taxon>Pseudomonadati</taxon>
        <taxon>Pseudomonadota</taxon>
        <taxon>Gammaproteobacteria</taxon>
        <taxon>Alteromonadales</taxon>
        <taxon>Alteromonadaceae</taxon>
        <taxon>Alteromonas/Salinimonas group</taxon>
        <taxon>Alteromonas</taxon>
    </lineage>
</organism>
<dbReference type="GO" id="GO:0003700">
    <property type="term" value="F:DNA-binding transcription factor activity"/>
    <property type="evidence" value="ECO:0007669"/>
    <property type="project" value="InterPro"/>
</dbReference>
<feature type="transmembrane region" description="Helical" evidence="4">
    <location>
        <begin position="15"/>
        <end position="33"/>
    </location>
</feature>
<feature type="transmembrane region" description="Helical" evidence="4">
    <location>
        <begin position="45"/>
        <end position="62"/>
    </location>
</feature>
<dbReference type="GO" id="GO:0043565">
    <property type="term" value="F:sequence-specific DNA binding"/>
    <property type="evidence" value="ECO:0007669"/>
    <property type="project" value="InterPro"/>
</dbReference>
<keyword evidence="7" id="KW-1185">Reference proteome</keyword>
<keyword evidence="4" id="KW-0472">Membrane</keyword>
<accession>A0A1E8FDC0</accession>
<keyword evidence="4" id="KW-1133">Transmembrane helix</keyword>
<reference evidence="6 7" key="1">
    <citation type="submission" date="2016-09" db="EMBL/GenBank/DDBJ databases">
        <title>Alteromonas lipolytica, a new species isolated from sea water.</title>
        <authorList>
            <person name="Wu Y.-H."/>
            <person name="Cheng H."/>
            <person name="Xu X.-W."/>
        </authorList>
    </citation>
    <scope>NUCLEOTIDE SEQUENCE [LARGE SCALE GENOMIC DNA]</scope>
    <source>
        <strain evidence="6 7">JW12</strain>
    </source>
</reference>
<dbReference type="InterPro" id="IPR018060">
    <property type="entry name" value="HTH_AraC"/>
</dbReference>
<comment type="caution">
    <text evidence="6">The sequence shown here is derived from an EMBL/GenBank/DDBJ whole genome shotgun (WGS) entry which is preliminary data.</text>
</comment>
<dbReference type="EMBL" id="MJIC01000014">
    <property type="protein sequence ID" value="OFI33756.1"/>
    <property type="molecule type" value="Genomic_DNA"/>
</dbReference>
<evidence type="ECO:0000256" key="4">
    <source>
        <dbReference type="SAM" id="Phobius"/>
    </source>
</evidence>